<name>A0A239H2G7_9BACT</name>
<feature type="chain" id="PRO_5013348709" description="NHL repeat containing protein" evidence="1">
    <location>
        <begin position="35"/>
        <end position="716"/>
    </location>
</feature>
<dbReference type="InterPro" id="IPR011042">
    <property type="entry name" value="6-blade_b-propeller_TolB-like"/>
</dbReference>
<dbReference type="AlphaFoldDB" id="A0A239H2G7"/>
<dbReference type="OrthoDB" id="111726at2"/>
<evidence type="ECO:0000256" key="1">
    <source>
        <dbReference type="SAM" id="SignalP"/>
    </source>
</evidence>
<keyword evidence="1" id="KW-0732">Signal</keyword>
<organism evidence="2 3">
    <name type="scientific">Granulicella rosea</name>
    <dbReference type="NCBI Taxonomy" id="474952"/>
    <lineage>
        <taxon>Bacteria</taxon>
        <taxon>Pseudomonadati</taxon>
        <taxon>Acidobacteriota</taxon>
        <taxon>Terriglobia</taxon>
        <taxon>Terriglobales</taxon>
        <taxon>Acidobacteriaceae</taxon>
        <taxon>Granulicella</taxon>
    </lineage>
</organism>
<keyword evidence="3" id="KW-1185">Reference proteome</keyword>
<dbReference type="RefSeq" id="WP_089407695.1">
    <property type="nucleotide sequence ID" value="NZ_FZOU01000002.1"/>
</dbReference>
<dbReference type="SUPFAM" id="SSF63829">
    <property type="entry name" value="Calcium-dependent phosphotriesterase"/>
    <property type="match status" value="1"/>
</dbReference>
<dbReference type="EMBL" id="FZOU01000002">
    <property type="protein sequence ID" value="SNS75228.1"/>
    <property type="molecule type" value="Genomic_DNA"/>
</dbReference>
<feature type="signal peptide" evidence="1">
    <location>
        <begin position="1"/>
        <end position="34"/>
    </location>
</feature>
<proteinExistence type="predicted"/>
<sequence>MSQRTFFPQRIGKLPLTLALAASSMILTTGCANMATTAGAGNAFVEPGSLGGIVHGGNQPIGGATVDLWTVGTTGYGSKGTKLATTTTAKDGTGSFNFNKSGTSIGNYTCPSANTLLYVVASGGNTLNDYSKTYNNTAAVMVAAVGQCGTAGSQFIDLNEVSSVATIFALAQYMNPGATTGAGSTVSIGTASDYTVSIPSQSGIGLINAFNSVATLATIGNGTANATVTPKSSVAGITITATPESAKINTIADILASCVNNADNTAQTCTNLFTAAVPPPAAVTSQPSATFPTAGDTLQAAYYMAVNPSNSNSTSNAATLYALVTGSGAPFQPTVTAQPLDWTISVSYTSSGTCTSSNTAGFLASPETVAVDASGNVWMLNGATGATNALVQFGPTGTAQLCVAGNITTGRGLTIDTKGNVWAAGAVAGTGILEYLANGSTLSWPTTYAAGGIVADGSGNIFYAQNTGAGTVQEFPGAATATVAASAATSVGSSLPSAAYLYMAVDHLGNVLVPNPSSGSSIYDLAPTTYASTDLGSASLLLNGYGAAVDRSGYLIGASTCCSNVVSNTIFKAAPTGSGLTSTVSGKYAGGLVGPRSSAVDGANNYWFGMGYPTVPVSSTNTSTTFALAETDSSFNSLSPGGSVPATCSSTNTNCYTNGGFQKSSLATVRSLAIDPSGNVWAASSNGNMVELVGAAVPVVTPLSAAAAAGTYGTKP</sequence>
<evidence type="ECO:0008006" key="4">
    <source>
        <dbReference type="Google" id="ProtNLM"/>
    </source>
</evidence>
<dbReference type="Proteomes" id="UP000198356">
    <property type="component" value="Unassembled WGS sequence"/>
</dbReference>
<gene>
    <name evidence="2" type="ORF">SAMN05421770_102183</name>
</gene>
<dbReference type="SUPFAM" id="SSF101898">
    <property type="entry name" value="NHL repeat"/>
    <property type="match status" value="1"/>
</dbReference>
<dbReference type="Gene3D" id="2.120.10.30">
    <property type="entry name" value="TolB, C-terminal domain"/>
    <property type="match status" value="2"/>
</dbReference>
<evidence type="ECO:0000313" key="2">
    <source>
        <dbReference type="EMBL" id="SNS75228.1"/>
    </source>
</evidence>
<reference evidence="2 3" key="1">
    <citation type="submission" date="2017-06" db="EMBL/GenBank/DDBJ databases">
        <authorList>
            <person name="Kim H.J."/>
            <person name="Triplett B.A."/>
        </authorList>
    </citation>
    <scope>NUCLEOTIDE SEQUENCE [LARGE SCALE GENOMIC DNA]</scope>
    <source>
        <strain evidence="2 3">DSM 18704</strain>
    </source>
</reference>
<evidence type="ECO:0000313" key="3">
    <source>
        <dbReference type="Proteomes" id="UP000198356"/>
    </source>
</evidence>
<dbReference type="PROSITE" id="PS51257">
    <property type="entry name" value="PROKAR_LIPOPROTEIN"/>
    <property type="match status" value="1"/>
</dbReference>
<accession>A0A239H2G7</accession>
<protein>
    <recommendedName>
        <fullName evidence="4">NHL repeat containing protein</fullName>
    </recommendedName>
</protein>